<feature type="signal peptide" evidence="10">
    <location>
        <begin position="1"/>
        <end position="15"/>
    </location>
</feature>
<keyword evidence="5" id="KW-0136">Cellulose degradation</keyword>
<evidence type="ECO:0000256" key="10">
    <source>
        <dbReference type="SAM" id="SignalP"/>
    </source>
</evidence>
<keyword evidence="4" id="KW-0378">Hydrolase</keyword>
<feature type="domain" description="Glycoside hydrolase family 9" evidence="11">
    <location>
        <begin position="541"/>
        <end position="970"/>
    </location>
</feature>
<name>A0ABN7T902_OIKDI</name>
<dbReference type="InterPro" id="IPR008928">
    <property type="entry name" value="6-hairpin_glycosidase_sf"/>
</dbReference>
<protein>
    <recommendedName>
        <fullName evidence="3">cellulase</fullName>
        <ecNumber evidence="3">3.2.1.4</ecNumber>
    </recommendedName>
</protein>
<reference evidence="12 13" key="1">
    <citation type="submission" date="2021-04" db="EMBL/GenBank/DDBJ databases">
        <authorList>
            <person name="Bliznina A."/>
        </authorList>
    </citation>
    <scope>NUCLEOTIDE SEQUENCE [LARGE SCALE GENOMIC DNA]</scope>
</reference>
<dbReference type="SUPFAM" id="SSF48208">
    <property type="entry name" value="Six-hairpin glycosidases"/>
    <property type="match status" value="2"/>
</dbReference>
<feature type="chain" id="PRO_5046138594" description="cellulase" evidence="10">
    <location>
        <begin position="16"/>
        <end position="1007"/>
    </location>
</feature>
<evidence type="ECO:0000259" key="11">
    <source>
        <dbReference type="Pfam" id="PF00759"/>
    </source>
</evidence>
<evidence type="ECO:0000313" key="13">
    <source>
        <dbReference type="Proteomes" id="UP001158576"/>
    </source>
</evidence>
<dbReference type="InterPro" id="IPR012341">
    <property type="entry name" value="6hp_glycosidase-like_sf"/>
</dbReference>
<evidence type="ECO:0000256" key="4">
    <source>
        <dbReference type="ARBA" id="ARBA00022801"/>
    </source>
</evidence>
<keyword evidence="7" id="KW-0326">Glycosidase</keyword>
<keyword evidence="8" id="KW-0624">Polysaccharide degradation</keyword>
<dbReference type="Gene3D" id="1.50.10.10">
    <property type="match status" value="2"/>
</dbReference>
<keyword evidence="13" id="KW-1185">Reference proteome</keyword>
<comment type="similarity">
    <text evidence="2">Belongs to the glycosyl hydrolase 9 (cellulase E) family.</text>
</comment>
<comment type="catalytic activity">
    <reaction evidence="1">
        <text>Endohydrolysis of (1-&gt;4)-beta-D-glucosidic linkages in cellulose, lichenin and cereal beta-D-glucans.</text>
        <dbReference type="EC" id="3.2.1.4"/>
    </reaction>
</comment>
<dbReference type="Proteomes" id="UP001158576">
    <property type="component" value="Chromosome 2"/>
</dbReference>
<dbReference type="PANTHER" id="PTHR22298">
    <property type="entry name" value="ENDO-1,4-BETA-GLUCANASE"/>
    <property type="match status" value="1"/>
</dbReference>
<evidence type="ECO:0000256" key="2">
    <source>
        <dbReference type="ARBA" id="ARBA00007072"/>
    </source>
</evidence>
<evidence type="ECO:0000256" key="1">
    <source>
        <dbReference type="ARBA" id="ARBA00000966"/>
    </source>
</evidence>
<dbReference type="EMBL" id="OU015567">
    <property type="protein sequence ID" value="CAG5113934.1"/>
    <property type="molecule type" value="Genomic_DNA"/>
</dbReference>
<dbReference type="Pfam" id="PF00759">
    <property type="entry name" value="Glyco_hydro_9"/>
    <property type="match status" value="2"/>
</dbReference>
<evidence type="ECO:0000256" key="5">
    <source>
        <dbReference type="ARBA" id="ARBA00023001"/>
    </source>
</evidence>
<dbReference type="InterPro" id="IPR001701">
    <property type="entry name" value="Glyco_hydro_9"/>
</dbReference>
<accession>A0ABN7T902</accession>
<sequence>MIFLLYYLSCGAVLAQEVDAVPEIDPFAGINEETDWNVFDQSNDPVEVDEEGFGHDYTKALKLCYKFFYAQMSGKLPEDHPLDWRGDSALNDGKDNGVDLSGGYYDGGGFIKYGFPMAFSTTMMAWSTIHYWRTLKDVGETKAALETLRWGADYLMKCHPEDGVFYIQVSDKTNDENFWGRIEDGEKLNYQRKRSYKVDVNHKGTEPVAEAAAALAATSIVFAEIDAYYADDCRRHAMELFEMAWKPDQRRKYDQTFKEAAKAYKSFKGFYDELAWAAIWLYKATGKQRYLINAVGVYKNQHLEKDISSFSWENKTPAVHYLMAEISKQAQAARYKNTFRLFCRDKGYGGKAKRTPLGLLYLNDWGPLRHAAAAAGLCFMAAQMKIDPDANFVLGQSQLDYILGDNGRSYVVGYGNDYPTRYYHKESFCPEQPEPCGSFTGIPNRHQLDGALVGGPDEFDRYDDDPWKQQQSSVAMDYNAMFLFSLLGKIDHETYGAKPPPRLAPGKGLKVGDMSQSGARSQADPEGYDPDRPDSGNRIDYFHALQKTLLFYHAQRAGEIPEDFPIGWRKTATIQDIDGDDTDLTGGYFDGGGTMKYTFPMAYSITMLAWSVIEYPDSYGEHLEEVKDIIKHGADWLHNAARSTKIVASIGNQTYENEFWGRAEDMKANRPIYSVTDNQEGTDLAAQIVCALASTSIVFADDTEYSQKLISKAESVMQFAENNEGFFAEHVPEAGMYQTSNFKDELAWANIWMYQALKNEDSATTYLETARNIADSEETLQSNPKIFDVDTKVAAVQLMLALEEDEETTTHLDEIKGFCDFYSEDVQKTVYGLAFPSKYAATGYASSASFLCFLAAEKLSAKIEPGIRTSWKTFGFKQMDYLLGSSGRSYLVGYGDSYPFQAFHRGASCPNRPLQCTSEGYKDRDAPNMQILNGALVSGPDEDGHFSDKRLATKYTAVNLDRNACFTAALSAAEFAKNKKDDDADSSSMIPIINTTSILILTILLYI</sequence>
<proteinExistence type="inferred from homology"/>
<keyword evidence="6" id="KW-0119">Carbohydrate metabolism</keyword>
<feature type="region of interest" description="Disordered" evidence="9">
    <location>
        <begin position="497"/>
        <end position="536"/>
    </location>
</feature>
<evidence type="ECO:0000256" key="9">
    <source>
        <dbReference type="SAM" id="MobiDB-lite"/>
    </source>
</evidence>
<evidence type="ECO:0000256" key="7">
    <source>
        <dbReference type="ARBA" id="ARBA00023295"/>
    </source>
</evidence>
<keyword evidence="10" id="KW-0732">Signal</keyword>
<feature type="domain" description="Glycoside hydrolase family 9" evidence="11">
    <location>
        <begin position="57"/>
        <end position="484"/>
    </location>
</feature>
<organism evidence="12 13">
    <name type="scientific">Oikopleura dioica</name>
    <name type="common">Tunicate</name>
    <dbReference type="NCBI Taxonomy" id="34765"/>
    <lineage>
        <taxon>Eukaryota</taxon>
        <taxon>Metazoa</taxon>
        <taxon>Chordata</taxon>
        <taxon>Tunicata</taxon>
        <taxon>Appendicularia</taxon>
        <taxon>Copelata</taxon>
        <taxon>Oikopleuridae</taxon>
        <taxon>Oikopleura</taxon>
    </lineage>
</organism>
<dbReference type="EC" id="3.2.1.4" evidence="3"/>
<evidence type="ECO:0000313" key="12">
    <source>
        <dbReference type="EMBL" id="CAG5113934.1"/>
    </source>
</evidence>
<gene>
    <name evidence="12" type="ORF">OKIOD_LOCUS16789</name>
</gene>
<evidence type="ECO:0000256" key="8">
    <source>
        <dbReference type="ARBA" id="ARBA00023326"/>
    </source>
</evidence>
<evidence type="ECO:0000256" key="6">
    <source>
        <dbReference type="ARBA" id="ARBA00023277"/>
    </source>
</evidence>
<evidence type="ECO:0000256" key="3">
    <source>
        <dbReference type="ARBA" id="ARBA00012601"/>
    </source>
</evidence>